<sequence length="68" mass="8105">IATLVNILIDVLSYLSVRELVRAGRVCKRWKRLIKDQRLWRTVDLTSQKGVRMFLARWFYPLSSHPSF</sequence>
<feature type="domain" description="F-box" evidence="1">
    <location>
        <begin position="1"/>
        <end position="43"/>
    </location>
</feature>
<dbReference type="Proteomes" id="UP000261620">
    <property type="component" value="Unplaced"/>
</dbReference>
<dbReference type="AlphaFoldDB" id="A0A3Q3VRY7"/>
<evidence type="ECO:0000259" key="1">
    <source>
        <dbReference type="PROSITE" id="PS50181"/>
    </source>
</evidence>
<dbReference type="Gene3D" id="3.80.10.10">
    <property type="entry name" value="Ribonuclease Inhibitor"/>
    <property type="match status" value="1"/>
</dbReference>
<reference evidence="2" key="2">
    <citation type="submission" date="2025-09" db="UniProtKB">
        <authorList>
            <consortium name="Ensembl"/>
        </authorList>
    </citation>
    <scope>IDENTIFICATION</scope>
</reference>
<dbReference type="InterPro" id="IPR001810">
    <property type="entry name" value="F-box_dom"/>
</dbReference>
<dbReference type="InterPro" id="IPR032675">
    <property type="entry name" value="LRR_dom_sf"/>
</dbReference>
<accession>A0A3Q3VRY7</accession>
<dbReference type="InterPro" id="IPR036047">
    <property type="entry name" value="F-box-like_dom_sf"/>
</dbReference>
<evidence type="ECO:0000313" key="2">
    <source>
        <dbReference type="Ensembl" id="ENSMMOP00000005126.1"/>
    </source>
</evidence>
<protein>
    <recommendedName>
        <fullName evidence="1">F-box domain-containing protein</fullName>
    </recommendedName>
</protein>
<dbReference type="STRING" id="94237.ENSMMOP00000005126"/>
<dbReference type="SUPFAM" id="SSF81383">
    <property type="entry name" value="F-box domain"/>
    <property type="match status" value="1"/>
</dbReference>
<name>A0A3Q3VRY7_MOLML</name>
<dbReference type="PROSITE" id="PS50181">
    <property type="entry name" value="FBOX"/>
    <property type="match status" value="1"/>
</dbReference>
<dbReference type="Pfam" id="PF12937">
    <property type="entry name" value="F-box-like"/>
    <property type="match status" value="1"/>
</dbReference>
<dbReference type="Ensembl" id="ENSMMOT00000005219.1">
    <property type="protein sequence ID" value="ENSMMOP00000005126.1"/>
    <property type="gene ID" value="ENSMMOG00000004083.1"/>
</dbReference>
<keyword evidence="3" id="KW-1185">Reference proteome</keyword>
<dbReference type="SMART" id="SM00256">
    <property type="entry name" value="FBOX"/>
    <property type="match status" value="1"/>
</dbReference>
<proteinExistence type="predicted"/>
<reference evidence="2" key="1">
    <citation type="submission" date="2025-08" db="UniProtKB">
        <authorList>
            <consortium name="Ensembl"/>
        </authorList>
    </citation>
    <scope>IDENTIFICATION</scope>
</reference>
<organism evidence="2 3">
    <name type="scientific">Mola mola</name>
    <name type="common">Ocean sunfish</name>
    <name type="synonym">Tetraodon mola</name>
    <dbReference type="NCBI Taxonomy" id="94237"/>
    <lineage>
        <taxon>Eukaryota</taxon>
        <taxon>Metazoa</taxon>
        <taxon>Chordata</taxon>
        <taxon>Craniata</taxon>
        <taxon>Vertebrata</taxon>
        <taxon>Euteleostomi</taxon>
        <taxon>Actinopterygii</taxon>
        <taxon>Neopterygii</taxon>
        <taxon>Teleostei</taxon>
        <taxon>Neoteleostei</taxon>
        <taxon>Acanthomorphata</taxon>
        <taxon>Eupercaria</taxon>
        <taxon>Tetraodontiformes</taxon>
        <taxon>Molidae</taxon>
        <taxon>Mola</taxon>
    </lineage>
</organism>
<evidence type="ECO:0000313" key="3">
    <source>
        <dbReference type="Proteomes" id="UP000261620"/>
    </source>
</evidence>